<evidence type="ECO:0000313" key="3">
    <source>
        <dbReference type="EMBL" id="KAJ2865241.1"/>
    </source>
</evidence>
<feature type="signal peptide" evidence="2">
    <location>
        <begin position="1"/>
        <end position="20"/>
    </location>
</feature>
<dbReference type="AlphaFoldDB" id="A0A9W8M5K2"/>
<feature type="region of interest" description="Disordered" evidence="1">
    <location>
        <begin position="23"/>
        <end position="101"/>
    </location>
</feature>
<comment type="caution">
    <text evidence="3">The sequence shown here is derived from an EMBL/GenBank/DDBJ whole genome shotgun (WGS) entry which is preliminary data.</text>
</comment>
<feature type="compositionally biased region" description="Basic and acidic residues" evidence="1">
    <location>
        <begin position="74"/>
        <end position="93"/>
    </location>
</feature>
<feature type="compositionally biased region" description="Low complexity" evidence="1">
    <location>
        <begin position="33"/>
        <end position="47"/>
    </location>
</feature>
<accession>A0A9W8M5K2</accession>
<sequence>MKTAQFVVATSIALAALASAESTNKVVDEASATHHANSATSPSANANVKPSKDDKAKATKEAAKKAEGSGSAADHNKQSKDKSKETANAKDAKSAASPEANVATRQLALSGALVGAAAIIGSFI</sequence>
<evidence type="ECO:0000256" key="2">
    <source>
        <dbReference type="SAM" id="SignalP"/>
    </source>
</evidence>
<dbReference type="Proteomes" id="UP001140074">
    <property type="component" value="Unassembled WGS sequence"/>
</dbReference>
<feature type="chain" id="PRO_5040960573" evidence="2">
    <location>
        <begin position="21"/>
        <end position="124"/>
    </location>
</feature>
<evidence type="ECO:0000313" key="4">
    <source>
        <dbReference type="Proteomes" id="UP001140074"/>
    </source>
</evidence>
<evidence type="ECO:0000256" key="1">
    <source>
        <dbReference type="SAM" id="MobiDB-lite"/>
    </source>
</evidence>
<feature type="compositionally biased region" description="Basic and acidic residues" evidence="1">
    <location>
        <begin position="50"/>
        <end position="67"/>
    </location>
</feature>
<proteinExistence type="predicted"/>
<organism evidence="3 4">
    <name type="scientific">Coemansia aciculifera</name>
    <dbReference type="NCBI Taxonomy" id="417176"/>
    <lineage>
        <taxon>Eukaryota</taxon>
        <taxon>Fungi</taxon>
        <taxon>Fungi incertae sedis</taxon>
        <taxon>Zoopagomycota</taxon>
        <taxon>Kickxellomycotina</taxon>
        <taxon>Kickxellomycetes</taxon>
        <taxon>Kickxellales</taxon>
        <taxon>Kickxellaceae</taxon>
        <taxon>Coemansia</taxon>
    </lineage>
</organism>
<keyword evidence="4" id="KW-1185">Reference proteome</keyword>
<keyword evidence="2" id="KW-0732">Signal</keyword>
<reference evidence="3" key="1">
    <citation type="submission" date="2022-07" db="EMBL/GenBank/DDBJ databases">
        <title>Phylogenomic reconstructions and comparative analyses of Kickxellomycotina fungi.</title>
        <authorList>
            <person name="Reynolds N.K."/>
            <person name="Stajich J.E."/>
            <person name="Barry K."/>
            <person name="Grigoriev I.V."/>
            <person name="Crous P."/>
            <person name="Smith M.E."/>
        </authorList>
    </citation>
    <scope>NUCLEOTIDE SEQUENCE</scope>
    <source>
        <strain evidence="3">RSA 476</strain>
    </source>
</reference>
<dbReference type="EMBL" id="JANBUY010000065">
    <property type="protein sequence ID" value="KAJ2865241.1"/>
    <property type="molecule type" value="Genomic_DNA"/>
</dbReference>
<protein>
    <submittedName>
        <fullName evidence="3">Uncharacterized protein</fullName>
    </submittedName>
</protein>
<gene>
    <name evidence="3" type="ORF">GGH94_002382</name>
</gene>
<name>A0A9W8M5K2_9FUNG</name>